<sequence>MFGSLFLGLLASNAIALPANAILPRATVDINKTELEDCPCRDITFIWARASTETGNMGGSLGPLLCEDLKADYDEENVACQGVGGAYAADLISNTYPLGTSQGAIDEALRLFDLASTKCPDTQVVAGGYSQGTAVMAASISVLEAAVQEQIAGVVLFGYTRNSQNSGRIPSFSTDRALVYCNEGDQVCYGTLNVTQAHFEYEQFVPAAAQFLEAKLAIAN</sequence>
<evidence type="ECO:0000256" key="7">
    <source>
        <dbReference type="ARBA" id="ARBA00022801"/>
    </source>
</evidence>
<dbReference type="InterPro" id="IPR029058">
    <property type="entry name" value="AB_hydrolase_fold"/>
</dbReference>
<dbReference type="Pfam" id="PF01083">
    <property type="entry name" value="Cutinase"/>
    <property type="match status" value="1"/>
</dbReference>
<accession>N1Q768</accession>
<evidence type="ECO:0000256" key="5">
    <source>
        <dbReference type="ARBA" id="ARBA00022525"/>
    </source>
</evidence>
<reference evidence="15 16" key="1">
    <citation type="journal article" date="2012" name="PLoS Pathog.">
        <title>Diverse lifestyles and strategies of plant pathogenesis encoded in the genomes of eighteen Dothideomycetes fungi.</title>
        <authorList>
            <person name="Ohm R.A."/>
            <person name="Feau N."/>
            <person name="Henrissat B."/>
            <person name="Schoch C.L."/>
            <person name="Horwitz B.A."/>
            <person name="Barry K.W."/>
            <person name="Condon B.J."/>
            <person name="Copeland A.C."/>
            <person name="Dhillon B."/>
            <person name="Glaser F."/>
            <person name="Hesse C.N."/>
            <person name="Kosti I."/>
            <person name="LaButti K."/>
            <person name="Lindquist E.A."/>
            <person name="Lucas S."/>
            <person name="Salamov A.A."/>
            <person name="Bradshaw R.E."/>
            <person name="Ciuffetti L."/>
            <person name="Hamelin R.C."/>
            <person name="Kema G.H.J."/>
            <person name="Lawrence C."/>
            <person name="Scott J.A."/>
            <person name="Spatafora J.W."/>
            <person name="Turgeon B.G."/>
            <person name="de Wit P.J.G.M."/>
            <person name="Zhong S."/>
            <person name="Goodwin S.B."/>
            <person name="Grigoriev I.V."/>
        </authorList>
    </citation>
    <scope>NUCLEOTIDE SEQUENCE [LARGE SCALE GENOMIC DNA]</scope>
    <source>
        <strain evidence="15 16">CIRAD86</strain>
    </source>
</reference>
<keyword evidence="5 14" id="KW-0964">Secreted</keyword>
<dbReference type="GO" id="GO:0016052">
    <property type="term" value="P:carbohydrate catabolic process"/>
    <property type="evidence" value="ECO:0007669"/>
    <property type="project" value="TreeGrafter"/>
</dbReference>
<dbReference type="SUPFAM" id="SSF53474">
    <property type="entry name" value="alpha/beta-Hydrolases"/>
    <property type="match status" value="1"/>
</dbReference>
<comment type="subcellular location">
    <subcellularLocation>
        <location evidence="1 14">Secreted</location>
    </subcellularLocation>
</comment>
<keyword evidence="7 14" id="KW-0378">Hydrolase</keyword>
<dbReference type="GeneID" id="19339576"/>
<feature type="disulfide bond" evidence="13">
    <location>
        <begin position="40"/>
        <end position="119"/>
    </location>
</feature>
<dbReference type="PROSITE" id="PS00931">
    <property type="entry name" value="CUTINASE_2"/>
    <property type="match status" value="1"/>
</dbReference>
<keyword evidence="8 13" id="KW-1015">Disulfide bond</keyword>
<feature type="signal peptide" evidence="14">
    <location>
        <begin position="1"/>
        <end position="21"/>
    </location>
</feature>
<name>N1Q768_PSEFD</name>
<evidence type="ECO:0000256" key="1">
    <source>
        <dbReference type="ARBA" id="ARBA00004613"/>
    </source>
</evidence>
<evidence type="ECO:0000256" key="10">
    <source>
        <dbReference type="ARBA" id="ARBA00057514"/>
    </source>
</evidence>
<evidence type="ECO:0000256" key="9">
    <source>
        <dbReference type="ARBA" id="ARBA00034045"/>
    </source>
</evidence>
<evidence type="ECO:0000313" key="16">
    <source>
        <dbReference type="Proteomes" id="UP000016932"/>
    </source>
</evidence>
<dbReference type="FunFam" id="3.40.50.1820:FF:000235">
    <property type="entry name" value="Cutinase 1"/>
    <property type="match status" value="1"/>
</dbReference>
<comment type="similarity">
    <text evidence="2 14">Belongs to the cutinase family.</text>
</comment>
<protein>
    <recommendedName>
        <fullName evidence="11 14">Cutinase</fullName>
        <ecNumber evidence="3 14">3.1.1.74</ecNumber>
    </recommendedName>
</protein>
<dbReference type="EMBL" id="KB446555">
    <property type="protein sequence ID" value="EME88450.1"/>
    <property type="molecule type" value="Genomic_DNA"/>
</dbReference>
<dbReference type="InterPro" id="IPR011150">
    <property type="entry name" value="Cutinase_monf"/>
</dbReference>
<dbReference type="AlphaFoldDB" id="N1Q768"/>
<keyword evidence="4 14" id="KW-0719">Serine esterase</keyword>
<dbReference type="InterPro" id="IPR043579">
    <property type="entry name" value="CUTINASE_2"/>
</dbReference>
<feature type="active site" description="Proton donor/acceptor" evidence="12">
    <location>
        <position position="198"/>
    </location>
</feature>
<dbReference type="PANTHER" id="PTHR48250">
    <property type="entry name" value="CUTINASE 2-RELATED"/>
    <property type="match status" value="1"/>
</dbReference>
<evidence type="ECO:0000256" key="4">
    <source>
        <dbReference type="ARBA" id="ARBA00022487"/>
    </source>
</evidence>
<evidence type="ECO:0000256" key="14">
    <source>
        <dbReference type="RuleBase" id="RU361263"/>
    </source>
</evidence>
<dbReference type="GO" id="GO:0005576">
    <property type="term" value="C:extracellular region"/>
    <property type="evidence" value="ECO:0007669"/>
    <property type="project" value="UniProtKB-SubCell"/>
</dbReference>
<dbReference type="HOGENOM" id="CLU_040058_2_0_1"/>
<evidence type="ECO:0000256" key="2">
    <source>
        <dbReference type="ARBA" id="ARBA00007534"/>
    </source>
</evidence>
<evidence type="ECO:0000256" key="6">
    <source>
        <dbReference type="ARBA" id="ARBA00022729"/>
    </source>
</evidence>
<evidence type="ECO:0000256" key="12">
    <source>
        <dbReference type="PIRSR" id="PIRSR611150-1"/>
    </source>
</evidence>
<evidence type="ECO:0000313" key="15">
    <source>
        <dbReference type="EMBL" id="EME88450.1"/>
    </source>
</evidence>
<feature type="active site" evidence="12">
    <location>
        <position position="185"/>
    </location>
</feature>
<dbReference type="PROSITE" id="PS00155">
    <property type="entry name" value="CUTINASE_1"/>
    <property type="match status" value="1"/>
</dbReference>
<dbReference type="KEGG" id="pfj:MYCFIDRAFT_43984"/>
<dbReference type="Proteomes" id="UP000016932">
    <property type="component" value="Unassembled WGS sequence"/>
</dbReference>
<evidence type="ECO:0000256" key="8">
    <source>
        <dbReference type="ARBA" id="ARBA00023157"/>
    </source>
</evidence>
<dbReference type="InterPro" id="IPR043580">
    <property type="entry name" value="CUTINASE_1"/>
</dbReference>
<dbReference type="GO" id="GO:0050525">
    <property type="term" value="F:cutinase activity"/>
    <property type="evidence" value="ECO:0007669"/>
    <property type="project" value="UniProtKB-UniRule"/>
</dbReference>
<feature type="disulfide bond" evidence="13">
    <location>
        <begin position="181"/>
        <end position="188"/>
    </location>
</feature>
<evidence type="ECO:0000256" key="3">
    <source>
        <dbReference type="ARBA" id="ARBA00013095"/>
    </source>
</evidence>
<dbReference type="PRINTS" id="PR00129">
    <property type="entry name" value="CUTINASE"/>
</dbReference>
<dbReference type="eggNOG" id="ENOG502SI38">
    <property type="taxonomic scope" value="Eukaryota"/>
</dbReference>
<evidence type="ECO:0000256" key="13">
    <source>
        <dbReference type="PIRSR" id="PIRSR611150-2"/>
    </source>
</evidence>
<dbReference type="Gene3D" id="3.40.50.1820">
    <property type="entry name" value="alpha/beta hydrolase"/>
    <property type="match status" value="1"/>
</dbReference>
<organism evidence="15 16">
    <name type="scientific">Pseudocercospora fijiensis (strain CIRAD86)</name>
    <name type="common">Black leaf streak disease fungus</name>
    <name type="synonym">Mycosphaerella fijiensis</name>
    <dbReference type="NCBI Taxonomy" id="383855"/>
    <lineage>
        <taxon>Eukaryota</taxon>
        <taxon>Fungi</taxon>
        <taxon>Dikarya</taxon>
        <taxon>Ascomycota</taxon>
        <taxon>Pezizomycotina</taxon>
        <taxon>Dothideomycetes</taxon>
        <taxon>Dothideomycetidae</taxon>
        <taxon>Mycosphaerellales</taxon>
        <taxon>Mycosphaerellaceae</taxon>
        <taxon>Pseudocercospora</taxon>
    </lineage>
</organism>
<dbReference type="SMART" id="SM01110">
    <property type="entry name" value="Cutinase"/>
    <property type="match status" value="1"/>
</dbReference>
<keyword evidence="6 14" id="KW-0732">Signal</keyword>
<keyword evidence="16" id="KW-1185">Reference proteome</keyword>
<gene>
    <name evidence="15" type="ORF">MYCFIDRAFT_43984</name>
</gene>
<evidence type="ECO:0000256" key="11">
    <source>
        <dbReference type="ARBA" id="ARBA00074522"/>
    </source>
</evidence>
<dbReference type="RefSeq" id="XP_007919967.1">
    <property type="nucleotide sequence ID" value="XM_007921776.1"/>
</dbReference>
<dbReference type="OrthoDB" id="3225429at2759"/>
<comment type="catalytic activity">
    <reaction evidence="9 14">
        <text>cutin + H2O = cutin monomers.</text>
        <dbReference type="EC" id="3.1.1.74"/>
    </reaction>
</comment>
<feature type="active site" description="Nucleophile" evidence="12">
    <location>
        <position position="130"/>
    </location>
</feature>
<proteinExistence type="inferred from homology"/>
<dbReference type="EC" id="3.1.1.74" evidence="3 14"/>
<feature type="chain" id="PRO_5005141813" description="Cutinase" evidence="14">
    <location>
        <begin position="22"/>
        <end position="220"/>
    </location>
</feature>
<comment type="function">
    <text evidence="10">Catalyzes the hydrolysis of complex carboxylic polyesters found in the cell wall of plants. Degrades cutin, a macromolecule that forms the structure of the plant cuticle. Allows pathogenic fungi to penetrate through the cuticular barrier into the host plant during the initial stage of fungal infection.</text>
</comment>
<dbReference type="VEuPathDB" id="FungiDB:MYCFIDRAFT_43984"/>
<dbReference type="InterPro" id="IPR000675">
    <property type="entry name" value="Cutinase/axe"/>
</dbReference>
<dbReference type="PANTHER" id="PTHR48250:SF3">
    <property type="entry name" value="CUTINASE 1-RELATED"/>
    <property type="match status" value="1"/>
</dbReference>